<feature type="region of interest" description="Disordered" evidence="17">
    <location>
        <begin position="571"/>
        <end position="598"/>
    </location>
</feature>
<dbReference type="GO" id="GO:0004674">
    <property type="term" value="F:protein serine/threonine kinase activity"/>
    <property type="evidence" value="ECO:0007669"/>
    <property type="project" value="UniProtKB-KW"/>
</dbReference>
<evidence type="ECO:0000256" key="4">
    <source>
        <dbReference type="ARBA" id="ARBA00022527"/>
    </source>
</evidence>
<dbReference type="InterPro" id="IPR011009">
    <property type="entry name" value="Kinase-like_dom_sf"/>
</dbReference>
<dbReference type="CDD" id="cd14066">
    <property type="entry name" value="STKc_IRAK"/>
    <property type="match status" value="1"/>
</dbReference>
<dbReference type="SUPFAM" id="SSF56112">
    <property type="entry name" value="Protein kinase-like (PK-like)"/>
    <property type="match status" value="1"/>
</dbReference>
<comment type="catalytic activity">
    <reaction evidence="14">
        <text>L-threonyl-[protein] + ATP = O-phospho-L-threonyl-[protein] + ADP + H(+)</text>
        <dbReference type="Rhea" id="RHEA:46608"/>
        <dbReference type="Rhea" id="RHEA-COMP:11060"/>
        <dbReference type="Rhea" id="RHEA-COMP:11605"/>
        <dbReference type="ChEBI" id="CHEBI:15378"/>
        <dbReference type="ChEBI" id="CHEBI:30013"/>
        <dbReference type="ChEBI" id="CHEBI:30616"/>
        <dbReference type="ChEBI" id="CHEBI:61977"/>
        <dbReference type="ChEBI" id="CHEBI:456216"/>
        <dbReference type="EC" id="2.7.11.1"/>
    </reaction>
</comment>
<dbReference type="PROSITE" id="PS50011">
    <property type="entry name" value="PROTEIN_KINASE_DOM"/>
    <property type="match status" value="1"/>
</dbReference>
<keyword evidence="11 18" id="KW-1133">Transmembrane helix</keyword>
<dbReference type="GO" id="GO:0005524">
    <property type="term" value="F:ATP binding"/>
    <property type="evidence" value="ECO:0007669"/>
    <property type="project" value="UniProtKB-UniRule"/>
</dbReference>
<evidence type="ECO:0000313" key="22">
    <source>
        <dbReference type="Proteomes" id="UP000326396"/>
    </source>
</evidence>
<dbReference type="Proteomes" id="UP000326396">
    <property type="component" value="Unassembled WGS sequence"/>
</dbReference>
<keyword evidence="9" id="KW-0418">Kinase</keyword>
<evidence type="ECO:0000256" key="12">
    <source>
        <dbReference type="ARBA" id="ARBA00023136"/>
    </source>
</evidence>
<organism evidence="20 22">
    <name type="scientific">Mikania micrantha</name>
    <name type="common">bitter vine</name>
    <dbReference type="NCBI Taxonomy" id="192012"/>
    <lineage>
        <taxon>Eukaryota</taxon>
        <taxon>Viridiplantae</taxon>
        <taxon>Streptophyta</taxon>
        <taxon>Embryophyta</taxon>
        <taxon>Tracheophyta</taxon>
        <taxon>Spermatophyta</taxon>
        <taxon>Magnoliopsida</taxon>
        <taxon>eudicotyledons</taxon>
        <taxon>Gunneridae</taxon>
        <taxon>Pentapetalae</taxon>
        <taxon>asterids</taxon>
        <taxon>campanulids</taxon>
        <taxon>Asterales</taxon>
        <taxon>Asteraceae</taxon>
        <taxon>Asteroideae</taxon>
        <taxon>Heliantheae alliance</taxon>
        <taxon>Eupatorieae</taxon>
        <taxon>Mikania</taxon>
    </lineage>
</organism>
<keyword evidence="4" id="KW-0723">Serine/threonine-protein kinase</keyword>
<evidence type="ECO:0000256" key="5">
    <source>
        <dbReference type="ARBA" id="ARBA00022553"/>
    </source>
</evidence>
<evidence type="ECO:0000256" key="9">
    <source>
        <dbReference type="ARBA" id="ARBA00022777"/>
    </source>
</evidence>
<keyword evidence="5" id="KW-0597">Phosphoprotein</keyword>
<evidence type="ECO:0000256" key="11">
    <source>
        <dbReference type="ARBA" id="ARBA00022989"/>
    </source>
</evidence>
<evidence type="ECO:0000256" key="6">
    <source>
        <dbReference type="ARBA" id="ARBA00022679"/>
    </source>
</evidence>
<evidence type="ECO:0000259" key="19">
    <source>
        <dbReference type="PROSITE" id="PS50011"/>
    </source>
</evidence>
<dbReference type="PROSITE" id="PS00108">
    <property type="entry name" value="PROTEIN_KINASE_ST"/>
    <property type="match status" value="1"/>
</dbReference>
<comment type="subcellular location">
    <subcellularLocation>
        <location evidence="1">Cell membrane</location>
        <topology evidence="1">Single-pass membrane protein</topology>
    </subcellularLocation>
</comment>
<evidence type="ECO:0000256" key="17">
    <source>
        <dbReference type="SAM" id="MobiDB-lite"/>
    </source>
</evidence>
<feature type="region of interest" description="Disordered" evidence="17">
    <location>
        <begin position="156"/>
        <end position="219"/>
    </location>
</feature>
<evidence type="ECO:0000256" key="16">
    <source>
        <dbReference type="PROSITE-ProRule" id="PRU10141"/>
    </source>
</evidence>
<dbReference type="AlphaFoldDB" id="A0A5N6L7N3"/>
<dbReference type="InterPro" id="IPR047117">
    <property type="entry name" value="PERK1-13-like"/>
</dbReference>
<dbReference type="InterPro" id="IPR008271">
    <property type="entry name" value="Ser/Thr_kinase_AS"/>
</dbReference>
<dbReference type="FunFam" id="3.30.200.20:FF:000207">
    <property type="entry name" value="proline-rich receptor-like protein kinase PERK1"/>
    <property type="match status" value="1"/>
</dbReference>
<dbReference type="OrthoDB" id="4062651at2759"/>
<evidence type="ECO:0000256" key="1">
    <source>
        <dbReference type="ARBA" id="ARBA00004162"/>
    </source>
</evidence>
<dbReference type="InterPro" id="IPR017441">
    <property type="entry name" value="Protein_kinase_ATP_BS"/>
</dbReference>
<protein>
    <recommendedName>
        <fullName evidence="2">non-specific serine/threonine protein kinase</fullName>
        <ecNumber evidence="2">2.7.11.1</ecNumber>
    </recommendedName>
</protein>
<accession>A0A5N6L7N3</accession>
<keyword evidence="13" id="KW-0325">Glycoprotein</keyword>
<evidence type="ECO:0000256" key="8">
    <source>
        <dbReference type="ARBA" id="ARBA00022741"/>
    </source>
</evidence>
<feature type="region of interest" description="Disordered" evidence="17">
    <location>
        <begin position="1"/>
        <end position="120"/>
    </location>
</feature>
<dbReference type="EC" id="2.7.11.1" evidence="2"/>
<dbReference type="Gene3D" id="3.30.200.20">
    <property type="entry name" value="Phosphorylase Kinase, domain 1"/>
    <property type="match status" value="1"/>
</dbReference>
<keyword evidence="3" id="KW-1003">Cell membrane</keyword>
<evidence type="ECO:0000256" key="10">
    <source>
        <dbReference type="ARBA" id="ARBA00022840"/>
    </source>
</evidence>
<dbReference type="FunFam" id="1.10.510.10:FF:000239">
    <property type="entry name" value="Proline-rich receptor-like protein kinase PERK1"/>
    <property type="match status" value="1"/>
</dbReference>
<dbReference type="PROSITE" id="PS00107">
    <property type="entry name" value="PROTEIN_KINASE_ATP"/>
    <property type="match status" value="1"/>
</dbReference>
<keyword evidence="10 16" id="KW-0067">ATP-binding</keyword>
<sequence>MSSSPAPVTSPPPVASPPPSNATSPPPAASAPPPTTPVAPPPVNSSPPSPASSSPPPPGTPSPELSPPAPPTSTLPPPSPPAPSTSRNNPPAPPGRSTPSPPPPRGVTTAPPATSSDNSSGISTGVVVGIAIGGVLILVFLSILFLCCKKRRKRTQAPAGYYVPPPPPPPKVDYSGGPPQQWQQNAPPPIDHLVKVPPQPFTSSSGGSGSNYSGGSNPFPPPSPGLSLGFSKSTFTYEELATATDGFSEANLLGQGGFGYVHRGLLPNGLEVAVKQLKTGSGQGEREFQAEVEIISRVHHKHLVSLVGYCVTGAQRLLVYEFLPNNTLEFHLHENNRPVMEFPTRLKIALGAAKGLAYLHEDCHPKIIHRDIKAANILLDFNFEAKVADFGLAKITSDVATHVSTRVMGTFGYLAPEYASSGKLTDKSDVFSFGVMLLELITGRRPVDSAQTFMDDSLVDWARPLLTRAMDDGNFDSIVDPRLQKGYNHNEMARMVSCAAACVRHSARRRPRMSQVVRALEGDVSLSDLNEGIRPGQSSAFGSHGSSDYDTTQYNEDMVKFRKMALGTQEYASSEYSRPTSEYGLYPSGSSGEAQNTREMEMGKYKRDGLGFNDGF</sequence>
<keyword evidence="22" id="KW-1185">Reference proteome</keyword>
<feature type="compositionally biased region" description="Low complexity" evidence="17">
    <location>
        <begin position="106"/>
        <end position="120"/>
    </location>
</feature>
<dbReference type="InterPro" id="IPR001245">
    <property type="entry name" value="Ser-Thr/Tyr_kinase_cat_dom"/>
</dbReference>
<dbReference type="Gene3D" id="1.10.510.10">
    <property type="entry name" value="Transferase(Phosphotransferase) domain 1"/>
    <property type="match status" value="1"/>
</dbReference>
<proteinExistence type="predicted"/>
<keyword evidence="6" id="KW-0808">Transferase</keyword>
<dbReference type="GO" id="GO:0005886">
    <property type="term" value="C:plasma membrane"/>
    <property type="evidence" value="ECO:0007669"/>
    <property type="project" value="UniProtKB-SubCell"/>
</dbReference>
<feature type="compositionally biased region" description="Pro residues" evidence="17">
    <location>
        <begin position="90"/>
        <end position="105"/>
    </location>
</feature>
<name>A0A5N6L7N3_9ASTR</name>
<dbReference type="EMBL" id="SZYD01002725">
    <property type="protein sequence ID" value="KAC9196940.1"/>
    <property type="molecule type" value="Genomic_DNA"/>
</dbReference>
<keyword evidence="8 16" id="KW-0547">Nucleotide-binding</keyword>
<gene>
    <name evidence="21" type="ORF">E3N88_45643</name>
    <name evidence="20" type="ORF">E3N88_46202</name>
</gene>
<evidence type="ECO:0000256" key="18">
    <source>
        <dbReference type="SAM" id="Phobius"/>
    </source>
</evidence>
<feature type="compositionally biased region" description="Pro residues" evidence="17">
    <location>
        <begin position="8"/>
        <end position="83"/>
    </location>
</feature>
<evidence type="ECO:0000256" key="3">
    <source>
        <dbReference type="ARBA" id="ARBA00022475"/>
    </source>
</evidence>
<evidence type="ECO:0000313" key="20">
    <source>
        <dbReference type="EMBL" id="KAC9196940.1"/>
    </source>
</evidence>
<evidence type="ECO:0000256" key="2">
    <source>
        <dbReference type="ARBA" id="ARBA00012513"/>
    </source>
</evidence>
<comment type="caution">
    <text evidence="20">The sequence shown here is derived from an EMBL/GenBank/DDBJ whole genome shotgun (WGS) entry which is preliminary data.</text>
</comment>
<dbReference type="EMBL" id="SZYD01002432">
    <property type="protein sequence ID" value="KAC9553685.1"/>
    <property type="molecule type" value="Genomic_DNA"/>
</dbReference>
<keyword evidence="12 18" id="KW-0472">Membrane</keyword>
<dbReference type="PANTHER" id="PTHR47982:SF12">
    <property type="entry name" value="NON-SPECIFIC SERINE_THREONINE PROTEIN KINASE"/>
    <property type="match status" value="1"/>
</dbReference>
<feature type="compositionally biased region" description="Low complexity" evidence="17">
    <location>
        <begin position="172"/>
        <end position="185"/>
    </location>
</feature>
<dbReference type="SMART" id="SM00220">
    <property type="entry name" value="S_TKc"/>
    <property type="match status" value="1"/>
</dbReference>
<feature type="compositionally biased region" description="Polar residues" evidence="17">
    <location>
        <begin position="571"/>
        <end position="580"/>
    </location>
</feature>
<comment type="catalytic activity">
    <reaction evidence="15">
        <text>L-seryl-[protein] + ATP = O-phospho-L-seryl-[protein] + ADP + H(+)</text>
        <dbReference type="Rhea" id="RHEA:17989"/>
        <dbReference type="Rhea" id="RHEA-COMP:9863"/>
        <dbReference type="Rhea" id="RHEA-COMP:11604"/>
        <dbReference type="ChEBI" id="CHEBI:15378"/>
        <dbReference type="ChEBI" id="CHEBI:29999"/>
        <dbReference type="ChEBI" id="CHEBI:30616"/>
        <dbReference type="ChEBI" id="CHEBI:83421"/>
        <dbReference type="ChEBI" id="CHEBI:456216"/>
        <dbReference type="EC" id="2.7.11.1"/>
    </reaction>
</comment>
<feature type="transmembrane region" description="Helical" evidence="18">
    <location>
        <begin position="126"/>
        <end position="147"/>
    </location>
</feature>
<dbReference type="PANTHER" id="PTHR47982">
    <property type="entry name" value="PROLINE-RICH RECEPTOR-LIKE PROTEIN KINASE PERK4"/>
    <property type="match status" value="1"/>
</dbReference>
<evidence type="ECO:0000256" key="15">
    <source>
        <dbReference type="ARBA" id="ARBA00048679"/>
    </source>
</evidence>
<evidence type="ECO:0000256" key="14">
    <source>
        <dbReference type="ARBA" id="ARBA00047899"/>
    </source>
</evidence>
<feature type="binding site" evidence="16">
    <location>
        <position position="275"/>
    </location>
    <ligand>
        <name>ATP</name>
        <dbReference type="ChEBI" id="CHEBI:30616"/>
    </ligand>
</feature>
<evidence type="ECO:0000256" key="7">
    <source>
        <dbReference type="ARBA" id="ARBA00022692"/>
    </source>
</evidence>
<evidence type="ECO:0000256" key="13">
    <source>
        <dbReference type="ARBA" id="ARBA00023180"/>
    </source>
</evidence>
<evidence type="ECO:0000313" key="21">
    <source>
        <dbReference type="EMBL" id="KAC9553685.1"/>
    </source>
</evidence>
<dbReference type="InterPro" id="IPR000719">
    <property type="entry name" value="Prot_kinase_dom"/>
</dbReference>
<keyword evidence="7 18" id="KW-0812">Transmembrane</keyword>
<feature type="domain" description="Protein kinase" evidence="19">
    <location>
        <begin position="247"/>
        <end position="526"/>
    </location>
</feature>
<dbReference type="Pfam" id="PF07714">
    <property type="entry name" value="PK_Tyr_Ser-Thr"/>
    <property type="match status" value="1"/>
</dbReference>
<reference evidence="20 22" key="1">
    <citation type="submission" date="2019-05" db="EMBL/GenBank/DDBJ databases">
        <title>Mikania micrantha, genome provides insights into the molecular mechanism of rapid growth.</title>
        <authorList>
            <person name="Liu B."/>
        </authorList>
    </citation>
    <scope>NUCLEOTIDE SEQUENCE [LARGE SCALE GENOMIC DNA]</scope>
    <source>
        <strain evidence="20">NLD-2019</strain>
        <tissue evidence="20">Leaf</tissue>
    </source>
</reference>